<comment type="caution">
    <text evidence="3">The sequence shown here is derived from an EMBL/GenBank/DDBJ whole genome shotgun (WGS) entry which is preliminary data.</text>
</comment>
<feature type="compositionally biased region" description="Basic and acidic residues" evidence="1">
    <location>
        <begin position="71"/>
        <end position="87"/>
    </location>
</feature>
<keyword evidence="4" id="KW-1185">Reference proteome</keyword>
<dbReference type="Pfam" id="PF11715">
    <property type="entry name" value="Beta-prop_Nup120_160"/>
    <property type="match status" value="1"/>
</dbReference>
<feature type="compositionally biased region" description="Acidic residues" evidence="1">
    <location>
        <begin position="55"/>
        <end position="70"/>
    </location>
</feature>
<dbReference type="EMBL" id="JAEFCI010007202">
    <property type="protein sequence ID" value="KAG5459212.1"/>
    <property type="molecule type" value="Genomic_DNA"/>
</dbReference>
<dbReference type="AlphaFoldDB" id="A0A8H7ZU60"/>
<accession>A0A8H7ZU60</accession>
<evidence type="ECO:0000313" key="4">
    <source>
        <dbReference type="Proteomes" id="UP000673691"/>
    </source>
</evidence>
<evidence type="ECO:0000256" key="1">
    <source>
        <dbReference type="SAM" id="MobiDB-lite"/>
    </source>
</evidence>
<name>A0A8H7ZU60_9FUNG</name>
<proteinExistence type="predicted"/>
<dbReference type="OrthoDB" id="67716at2759"/>
<protein>
    <recommendedName>
        <fullName evidence="2">Nucleoporin Nup120/160 beta-propeller domain-containing protein</fullName>
    </recommendedName>
</protein>
<sequence length="416" mass="45218">MDTSDSLPWNPQALFASPSPLWLKETSVDWDHLAASLPPIEHVITPRPWRRPAEDGGEEQAEKDEDEDEEHQQLHGDRQRIEDEDRFGNVANGTNGRYWRTPGRNARDAVFDSQNNFATGPNVAASAALRGLHELEDDASSFIVWRVSDTRLELDLQLLSLSDNSRGAFRYGAPAAPRTNTASRRTPRPLRFRFSAPVVPTVHIHEDASQPDAVVVTLLTRGMLCSLLVPLASFVSENRFSPHHMVSAHEVRRLRAGGPAPAFLHAASAGTFLVACRDGSVAVITLSAPGVYHDSVIPAPDLISQVKNNGITRLLSSAFQAIGSPRKGAGTASKTVAGETAASQPIAMDSCTVNGSTFAFSLCRDRKLRVYNVSHASCVRTLPAFSATSTTKPEEEGLLPSSPRSYVRVLRSPEAF</sequence>
<organism evidence="3 4">
    <name type="scientific">Olpidium bornovanus</name>
    <dbReference type="NCBI Taxonomy" id="278681"/>
    <lineage>
        <taxon>Eukaryota</taxon>
        <taxon>Fungi</taxon>
        <taxon>Fungi incertae sedis</taxon>
        <taxon>Olpidiomycota</taxon>
        <taxon>Olpidiomycotina</taxon>
        <taxon>Olpidiomycetes</taxon>
        <taxon>Olpidiales</taxon>
        <taxon>Olpidiaceae</taxon>
        <taxon>Olpidium</taxon>
    </lineage>
</organism>
<feature type="region of interest" description="Disordered" evidence="1">
    <location>
        <begin position="45"/>
        <end position="101"/>
    </location>
</feature>
<dbReference type="InterPro" id="IPR059141">
    <property type="entry name" value="Beta-prop_Nup120_160"/>
</dbReference>
<evidence type="ECO:0000313" key="3">
    <source>
        <dbReference type="EMBL" id="KAG5459212.1"/>
    </source>
</evidence>
<dbReference type="Proteomes" id="UP000673691">
    <property type="component" value="Unassembled WGS sequence"/>
</dbReference>
<gene>
    <name evidence="3" type="ORF">BJ554DRAFT_413</name>
</gene>
<reference evidence="3 4" key="1">
    <citation type="journal article" name="Sci. Rep.">
        <title>Genome-scale phylogenetic analyses confirm Olpidium as the closest living zoosporic fungus to the non-flagellated, terrestrial fungi.</title>
        <authorList>
            <person name="Chang Y."/>
            <person name="Rochon D."/>
            <person name="Sekimoto S."/>
            <person name="Wang Y."/>
            <person name="Chovatia M."/>
            <person name="Sandor L."/>
            <person name="Salamov A."/>
            <person name="Grigoriev I.V."/>
            <person name="Stajich J.E."/>
            <person name="Spatafora J.W."/>
        </authorList>
    </citation>
    <scope>NUCLEOTIDE SEQUENCE [LARGE SCALE GENOMIC DNA]</scope>
    <source>
        <strain evidence="3">S191</strain>
    </source>
</reference>
<evidence type="ECO:0000259" key="2">
    <source>
        <dbReference type="Pfam" id="PF11715"/>
    </source>
</evidence>
<feature type="domain" description="Nucleoporin Nup120/160 beta-propeller" evidence="2">
    <location>
        <begin position="142"/>
        <end position="410"/>
    </location>
</feature>
<feature type="non-terminal residue" evidence="3">
    <location>
        <position position="416"/>
    </location>
</feature>